<dbReference type="AlphaFoldDB" id="A0A759YT49"/>
<gene>
    <name evidence="2" type="ORF">G8W61_005179</name>
</gene>
<feature type="transmembrane region" description="Helical" evidence="1">
    <location>
        <begin position="111"/>
        <end position="130"/>
    </location>
</feature>
<feature type="transmembrane region" description="Helical" evidence="1">
    <location>
        <begin position="164"/>
        <end position="179"/>
    </location>
</feature>
<accession>A0A759YT49</accession>
<dbReference type="EMBL" id="DAAXRP010000030">
    <property type="protein sequence ID" value="HAG2284781.1"/>
    <property type="molecule type" value="Genomic_DNA"/>
</dbReference>
<name>A0A759YT49_SALER</name>
<reference evidence="2" key="2">
    <citation type="submission" date="2020-02" db="EMBL/GenBank/DDBJ databases">
        <authorList>
            <consortium name="NCBI Pathogen Detection Project"/>
        </authorList>
    </citation>
    <scope>NUCLEOTIDE SEQUENCE</scope>
    <source>
        <strain evidence="2">MA.CK_94/00001630</strain>
    </source>
</reference>
<reference evidence="2" key="1">
    <citation type="journal article" date="2018" name="Genome Biol.">
        <title>SKESA: strategic k-mer extension for scrupulous assemblies.</title>
        <authorList>
            <person name="Souvorov A."/>
            <person name="Agarwala R."/>
            <person name="Lipman D.J."/>
        </authorList>
    </citation>
    <scope>NUCLEOTIDE SEQUENCE</scope>
    <source>
        <strain evidence="2">MA.CK_94/00001630</strain>
    </source>
</reference>
<evidence type="ECO:0000313" key="2">
    <source>
        <dbReference type="EMBL" id="HAG2284781.1"/>
    </source>
</evidence>
<evidence type="ECO:0000256" key="1">
    <source>
        <dbReference type="SAM" id="Phobius"/>
    </source>
</evidence>
<comment type="caution">
    <text evidence="2">The sequence shown here is derived from an EMBL/GenBank/DDBJ whole genome shotgun (WGS) entry which is preliminary data.</text>
</comment>
<feature type="transmembrane region" description="Helical" evidence="1">
    <location>
        <begin position="137"/>
        <end position="158"/>
    </location>
</feature>
<keyword evidence="1" id="KW-0812">Transmembrane</keyword>
<protein>
    <submittedName>
        <fullName evidence="2">Uncharacterized protein</fullName>
    </submittedName>
</protein>
<organism evidence="2">
    <name type="scientific">Salmonella enterica</name>
    <name type="common">Salmonella choleraesuis</name>
    <dbReference type="NCBI Taxonomy" id="28901"/>
    <lineage>
        <taxon>Bacteria</taxon>
        <taxon>Pseudomonadati</taxon>
        <taxon>Pseudomonadota</taxon>
        <taxon>Gammaproteobacteria</taxon>
        <taxon>Enterobacterales</taxon>
        <taxon>Enterobacteriaceae</taxon>
        <taxon>Salmonella</taxon>
    </lineage>
</organism>
<keyword evidence="1" id="KW-1133">Transmembrane helix</keyword>
<sequence>MRKDSAFLVSTVSQVSQALKTAPLKQLASLDVLSEEAEEISVRLHKGKRVTPAQIRGLCAQLWSVRMRGVREYGRHSEMMSVLEKQVELLEHVCNTLKERWFYREWTSSKASSILSGILIIPVFLVLSVVVSMGYPLLPGIIPAGCYLGCLVACSLWAKDPVGLFWTVYSLIPLYILWDR</sequence>
<keyword evidence="1" id="KW-0472">Membrane</keyword>
<proteinExistence type="predicted"/>